<name>A0A371JN03_9FLAO</name>
<evidence type="ECO:0000259" key="3">
    <source>
        <dbReference type="PROSITE" id="PS01031"/>
    </source>
</evidence>
<dbReference type="InterPro" id="IPR008978">
    <property type="entry name" value="HSP20-like_chaperone"/>
</dbReference>
<reference evidence="4 5" key="1">
    <citation type="submission" date="2018-08" db="EMBL/GenBank/DDBJ databases">
        <title>Muricauda nanhaiensis sp. nov., isolated from seawater of the South China Sea.</title>
        <authorList>
            <person name="Dang Y."/>
        </authorList>
    </citation>
    <scope>NUCLEOTIDE SEQUENCE [LARGE SCALE GENOMIC DNA]</scope>
    <source>
        <strain evidence="4 5">SM1704</strain>
    </source>
</reference>
<evidence type="ECO:0000313" key="4">
    <source>
        <dbReference type="EMBL" id="RDY58603.1"/>
    </source>
</evidence>
<evidence type="ECO:0000256" key="2">
    <source>
        <dbReference type="RuleBase" id="RU003616"/>
    </source>
</evidence>
<comment type="caution">
    <text evidence="4">The sequence shown here is derived from an EMBL/GenBank/DDBJ whole genome shotgun (WGS) entry which is preliminary data.</text>
</comment>
<sequence>MSLIKWNKQDDLFPSLPSFFDDFWGRDFVSGVQTGTTIPAVNITESEDAFDIEVAAPGLKKEDFKVNLENGMMTISSEKSEEKESEEKKVTRKEFSFSSFQRSFTLPESVQVEKINASYNEGVLKIRLPKKEEAKKQPPKQIEIK</sequence>
<dbReference type="Proteomes" id="UP000261828">
    <property type="component" value="Unassembled WGS sequence"/>
</dbReference>
<dbReference type="AlphaFoldDB" id="A0A371JN03"/>
<dbReference type="InterPro" id="IPR031107">
    <property type="entry name" value="Small_HSP"/>
</dbReference>
<dbReference type="OrthoDB" id="9814487at2"/>
<gene>
    <name evidence="4" type="ORF">DX873_12980</name>
</gene>
<evidence type="ECO:0000313" key="5">
    <source>
        <dbReference type="Proteomes" id="UP000261828"/>
    </source>
</evidence>
<protein>
    <submittedName>
        <fullName evidence="4">Hsp20/alpha crystallin family protein</fullName>
    </submittedName>
</protein>
<dbReference type="InterPro" id="IPR002068">
    <property type="entry name" value="A-crystallin/Hsp20_dom"/>
</dbReference>
<comment type="similarity">
    <text evidence="1 2">Belongs to the small heat shock protein (HSP20) family.</text>
</comment>
<dbReference type="PROSITE" id="PS01031">
    <property type="entry name" value="SHSP"/>
    <property type="match status" value="1"/>
</dbReference>
<dbReference type="RefSeq" id="WP_116184924.1">
    <property type="nucleotide sequence ID" value="NZ_QTJX01000003.1"/>
</dbReference>
<organism evidence="4 5">
    <name type="scientific">Flagellimonas nanhaiensis</name>
    <dbReference type="NCBI Taxonomy" id="2292706"/>
    <lineage>
        <taxon>Bacteria</taxon>
        <taxon>Pseudomonadati</taxon>
        <taxon>Bacteroidota</taxon>
        <taxon>Flavobacteriia</taxon>
        <taxon>Flavobacteriales</taxon>
        <taxon>Flavobacteriaceae</taxon>
        <taxon>Flagellimonas</taxon>
    </lineage>
</organism>
<keyword evidence="5" id="KW-1185">Reference proteome</keyword>
<dbReference type="Pfam" id="PF00011">
    <property type="entry name" value="HSP20"/>
    <property type="match status" value="1"/>
</dbReference>
<dbReference type="SUPFAM" id="SSF49764">
    <property type="entry name" value="HSP20-like chaperones"/>
    <property type="match status" value="1"/>
</dbReference>
<evidence type="ECO:0000256" key="1">
    <source>
        <dbReference type="PROSITE-ProRule" id="PRU00285"/>
    </source>
</evidence>
<feature type="domain" description="SHSP" evidence="3">
    <location>
        <begin position="32"/>
        <end position="145"/>
    </location>
</feature>
<dbReference type="EMBL" id="QTJX01000003">
    <property type="protein sequence ID" value="RDY58603.1"/>
    <property type="molecule type" value="Genomic_DNA"/>
</dbReference>
<accession>A0A371JN03</accession>
<dbReference type="CDD" id="cd06464">
    <property type="entry name" value="ACD_sHsps-like"/>
    <property type="match status" value="1"/>
</dbReference>
<dbReference type="PANTHER" id="PTHR11527">
    <property type="entry name" value="HEAT-SHOCK PROTEIN 20 FAMILY MEMBER"/>
    <property type="match status" value="1"/>
</dbReference>
<proteinExistence type="inferred from homology"/>
<dbReference type="Gene3D" id="2.60.40.790">
    <property type="match status" value="1"/>
</dbReference>